<protein>
    <submittedName>
        <fullName evidence="5">Thiamine biosynthesis protein</fullName>
    </submittedName>
</protein>
<evidence type="ECO:0000313" key="5">
    <source>
        <dbReference type="EMBL" id="SBW05084.1"/>
    </source>
</evidence>
<reference evidence="5" key="1">
    <citation type="submission" date="2016-04" db="EMBL/GenBank/DDBJ databases">
        <authorList>
            <person name="Evans L.H."/>
            <person name="Alamgir A."/>
            <person name="Owens N."/>
            <person name="Weber N.D."/>
            <person name="Virtaneva K."/>
            <person name="Barbian K."/>
            <person name="Babar A."/>
            <person name="Rosenke K."/>
        </authorList>
    </citation>
    <scope>NUCLEOTIDE SEQUENCE</scope>
    <source>
        <strain evidence="5">92-2</strain>
    </source>
</reference>
<keyword evidence="1" id="KW-0547">Nucleotide-binding</keyword>
<name>A0A212K042_9BACT</name>
<feature type="domain" description="Thil AANH" evidence="3">
    <location>
        <begin position="21"/>
        <end position="160"/>
    </location>
</feature>
<dbReference type="EMBL" id="FLUP01000001">
    <property type="protein sequence ID" value="SBW05084.1"/>
    <property type="molecule type" value="Genomic_DNA"/>
</dbReference>
<dbReference type="InterPro" id="IPR020536">
    <property type="entry name" value="ThiI_AANH"/>
</dbReference>
<evidence type="ECO:0000259" key="4">
    <source>
        <dbReference type="Pfam" id="PF18297"/>
    </source>
</evidence>
<dbReference type="AlphaFoldDB" id="A0A212K042"/>
<dbReference type="PANTHER" id="PTHR43209:SF1">
    <property type="entry name" value="TRNA SULFURTRANSFERASE"/>
    <property type="match status" value="1"/>
</dbReference>
<dbReference type="SUPFAM" id="SSF52402">
    <property type="entry name" value="Adenine nucleotide alpha hydrolases-like"/>
    <property type="match status" value="1"/>
</dbReference>
<dbReference type="InterPro" id="IPR014729">
    <property type="entry name" value="Rossmann-like_a/b/a_fold"/>
</dbReference>
<feature type="domain" description="NFACT protein RNA binding" evidence="4">
    <location>
        <begin position="251"/>
        <end position="332"/>
    </location>
</feature>
<evidence type="ECO:0000256" key="1">
    <source>
        <dbReference type="ARBA" id="ARBA00022741"/>
    </source>
</evidence>
<dbReference type="InterPro" id="IPR050102">
    <property type="entry name" value="tRNA_sulfurtransferase_ThiI"/>
</dbReference>
<organism evidence="5">
    <name type="scientific">uncultured Desulfovibrio sp</name>
    <dbReference type="NCBI Taxonomy" id="167968"/>
    <lineage>
        <taxon>Bacteria</taxon>
        <taxon>Pseudomonadati</taxon>
        <taxon>Thermodesulfobacteriota</taxon>
        <taxon>Desulfovibrionia</taxon>
        <taxon>Desulfovibrionales</taxon>
        <taxon>Desulfovibrionaceae</taxon>
        <taxon>Desulfovibrio</taxon>
        <taxon>environmental samples</taxon>
    </lineage>
</organism>
<dbReference type="GO" id="GO:0002937">
    <property type="term" value="P:tRNA 4-thiouridine biosynthesis"/>
    <property type="evidence" value="ECO:0007669"/>
    <property type="project" value="TreeGrafter"/>
</dbReference>
<dbReference type="InterPro" id="IPR059101">
    <property type="entry name" value="NFACT-R_2"/>
</dbReference>
<dbReference type="Pfam" id="PF02568">
    <property type="entry name" value="ThiI"/>
    <property type="match status" value="1"/>
</dbReference>
<sequence>MLLLRTGDCCRTSAGMSDSPQIIVLFSGGLDSLLTAKLLERQGLAVRCLHFYSPFFGGEAVAARWRKTYDLDIVTQDVGPQFAAMLRQRPEHGFGKVLNPCVDCKILLLREARKYMESVGAKALASGEVLGQRPMSQRRDTLNVIMRDAAVADILLRPLCAKHLPPTPVEESGLVDRSRLLGIWGRGRTEQLNLAKEYGIKEIPTPGGGCRLTERENARRYWLVLTRLPEPSASDFTLANLGRQFWHSEGQNHYWLCVGRNSADNDLLAAAAGPDDLVLRMRDMPGPLALARNGALWPEDVLRTACQMTASYAPKAVATGGDVFVRARRGEEFTDVSVPTQRCEDLWNEPAWDEIKGVIRAEARERQAAQDAAKAAAREARYEAERLEAGREDDPTGV</sequence>
<dbReference type="GO" id="GO:0005524">
    <property type="term" value="F:ATP binding"/>
    <property type="evidence" value="ECO:0007669"/>
    <property type="project" value="UniProtKB-KW"/>
</dbReference>
<evidence type="ECO:0000259" key="3">
    <source>
        <dbReference type="Pfam" id="PF02568"/>
    </source>
</evidence>
<dbReference type="GO" id="GO:0052837">
    <property type="term" value="P:thiazole biosynthetic process"/>
    <property type="evidence" value="ECO:0007669"/>
    <property type="project" value="TreeGrafter"/>
</dbReference>
<dbReference type="GO" id="GO:0004810">
    <property type="term" value="F:CCA tRNA nucleotidyltransferase activity"/>
    <property type="evidence" value="ECO:0007669"/>
    <property type="project" value="InterPro"/>
</dbReference>
<accession>A0A212K042</accession>
<gene>
    <name evidence="5" type="ORF">KM92DES2_12008</name>
</gene>
<dbReference type="Gene3D" id="3.40.50.620">
    <property type="entry name" value="HUPs"/>
    <property type="match status" value="1"/>
</dbReference>
<evidence type="ECO:0000256" key="2">
    <source>
        <dbReference type="ARBA" id="ARBA00022840"/>
    </source>
</evidence>
<dbReference type="GO" id="GO:0005829">
    <property type="term" value="C:cytosol"/>
    <property type="evidence" value="ECO:0007669"/>
    <property type="project" value="TreeGrafter"/>
</dbReference>
<keyword evidence="2" id="KW-0067">ATP-binding</keyword>
<dbReference type="PANTHER" id="PTHR43209">
    <property type="entry name" value="TRNA SULFURTRANSFERASE"/>
    <property type="match status" value="1"/>
</dbReference>
<dbReference type="Pfam" id="PF18297">
    <property type="entry name" value="NFACT-R_2"/>
    <property type="match status" value="1"/>
</dbReference>
<proteinExistence type="predicted"/>